<dbReference type="Proteomes" id="UP000006087">
    <property type="component" value="Unassembled WGS sequence"/>
</dbReference>
<dbReference type="EMBL" id="AGWU01000024">
    <property type="protein sequence ID" value="EKB17209.1"/>
    <property type="molecule type" value="Genomic_DNA"/>
</dbReference>
<reference evidence="1 2" key="1">
    <citation type="submission" date="2012-06" db="EMBL/GenBank/DDBJ databases">
        <title>The Genome Sequence of Aeromonas veronii AMC34.</title>
        <authorList>
            <consortium name="The Broad Institute Genome Sequencing Platform"/>
            <person name="Earl A."/>
            <person name="Ward D."/>
            <person name="Feldgarden M."/>
            <person name="Gevers D."/>
            <person name="Graf J."/>
            <person name="Tomasi A."/>
            <person name="Horneman A."/>
            <person name="Walker B."/>
            <person name="Young S.K."/>
            <person name="Zeng Q."/>
            <person name="Gargeya S."/>
            <person name="Fitzgerald M."/>
            <person name="Haas B."/>
            <person name="Abouelleil A."/>
            <person name="Alvarado L."/>
            <person name="Arachchi H.M."/>
            <person name="Berlin A.M."/>
            <person name="Chapman S.B."/>
            <person name="Goldberg J."/>
            <person name="Griggs A."/>
            <person name="Gujja S."/>
            <person name="Hansen M."/>
            <person name="Howarth C."/>
            <person name="Imamovic A."/>
            <person name="Larimer J."/>
            <person name="McCowan C."/>
            <person name="Montmayeur A."/>
            <person name="Murphy C."/>
            <person name="Neiman D."/>
            <person name="Pearson M."/>
            <person name="Priest M."/>
            <person name="Roberts A."/>
            <person name="Saif S."/>
            <person name="Shea T."/>
            <person name="Sisk P."/>
            <person name="Sykes S."/>
            <person name="Wortman J."/>
            <person name="Nusbaum C."/>
            <person name="Birren B."/>
        </authorList>
    </citation>
    <scope>NUCLEOTIDE SEQUENCE [LARGE SCALE GENOMIC DNA]</scope>
    <source>
        <strain evidence="1 2">AMC34</strain>
    </source>
</reference>
<evidence type="ECO:0000313" key="1">
    <source>
        <dbReference type="EMBL" id="EKB17209.1"/>
    </source>
</evidence>
<comment type="caution">
    <text evidence="1">The sequence shown here is derived from an EMBL/GenBank/DDBJ whole genome shotgun (WGS) entry which is preliminary data.</text>
</comment>
<dbReference type="PATRIC" id="fig|1073383.3.peg.3438"/>
<proteinExistence type="predicted"/>
<gene>
    <name evidence="1" type="ORF">HMPREF1168_03436</name>
</gene>
<evidence type="ECO:0000313" key="2">
    <source>
        <dbReference type="Proteomes" id="UP000006087"/>
    </source>
</evidence>
<name>K1JCF5_AERVE</name>
<dbReference type="HOGENOM" id="CLU_2520201_0_0_6"/>
<dbReference type="RefSeq" id="WP_005346992.1">
    <property type="nucleotide sequence ID" value="NZ_JH823256.1"/>
</dbReference>
<protein>
    <submittedName>
        <fullName evidence="1">Uncharacterized protein</fullName>
    </submittedName>
</protein>
<sequence length="86" mass="9336">MASQFNATAERDVREAQFCRVAIYPPVRGWVGERVHLEVSNSLETLGTTDAKTGAGYYLVVDGAEEARAEAARIRGRAVELVRVGA</sequence>
<dbReference type="AlphaFoldDB" id="K1JCF5"/>
<accession>K1JCF5</accession>
<organism evidence="1 2">
    <name type="scientific">Aeromonas veronii AMC34</name>
    <dbReference type="NCBI Taxonomy" id="1073383"/>
    <lineage>
        <taxon>Bacteria</taxon>
        <taxon>Pseudomonadati</taxon>
        <taxon>Pseudomonadota</taxon>
        <taxon>Gammaproteobacteria</taxon>
        <taxon>Aeromonadales</taxon>
        <taxon>Aeromonadaceae</taxon>
        <taxon>Aeromonas</taxon>
    </lineage>
</organism>